<name>A0ABS0LRP6_9LACT</name>
<keyword evidence="3" id="KW-0173">Coenzyme A biosynthesis</keyword>
<dbReference type="InterPro" id="IPR027417">
    <property type="entry name" value="P-loop_NTPase"/>
</dbReference>
<keyword evidence="3 5" id="KW-0808">Transferase</keyword>
<dbReference type="RefSeq" id="WP_197115668.1">
    <property type="nucleotide sequence ID" value="NZ_JACBXQ010000004.1"/>
</dbReference>
<accession>A0ABS0LRP6</accession>
<comment type="similarity">
    <text evidence="3">Belongs to the CoaE family.</text>
</comment>
<keyword evidence="1 3" id="KW-0547">Nucleotide-binding</keyword>
<dbReference type="Gene3D" id="3.40.50.300">
    <property type="entry name" value="P-loop containing nucleotide triphosphate hydrolases"/>
    <property type="match status" value="1"/>
</dbReference>
<dbReference type="PROSITE" id="PS51219">
    <property type="entry name" value="DPCK"/>
    <property type="match status" value="1"/>
</dbReference>
<evidence type="ECO:0000313" key="5">
    <source>
        <dbReference type="EMBL" id="MBG9986753.1"/>
    </source>
</evidence>
<dbReference type="NCBIfam" id="TIGR00152">
    <property type="entry name" value="dephospho-CoA kinase"/>
    <property type="match status" value="1"/>
</dbReference>
<proteinExistence type="inferred from homology"/>
<comment type="caution">
    <text evidence="5">The sequence shown here is derived from an EMBL/GenBank/DDBJ whole genome shotgun (WGS) entry which is preliminary data.</text>
</comment>
<sequence length="197" mass="22601">MPYRIALTGGIATGKSTVAKYLRSKGYQVIDTDQIARKVVKPGSPGLEALVVNFGSEILDDSGELHRKKLAEKVFSDKQLLNQLNEIMHPLIFNELEKQIQLYAEPIIFIEVPLLYETEKSADYDEVWLIYASHRLQLKRLMSRDLLSEALAKDRIHSQWPIEDKVKWADRVISSETTIQQMHEQVDDALQKVLNKL</sequence>
<evidence type="ECO:0000313" key="6">
    <source>
        <dbReference type="Proteomes" id="UP000721415"/>
    </source>
</evidence>
<keyword evidence="6" id="KW-1185">Reference proteome</keyword>
<evidence type="ECO:0000256" key="2">
    <source>
        <dbReference type="ARBA" id="ARBA00022840"/>
    </source>
</evidence>
<keyword evidence="3" id="KW-0963">Cytoplasm</keyword>
<dbReference type="SUPFAM" id="SSF52540">
    <property type="entry name" value="P-loop containing nucleoside triphosphate hydrolases"/>
    <property type="match status" value="1"/>
</dbReference>
<comment type="catalytic activity">
    <reaction evidence="3">
        <text>3'-dephospho-CoA + ATP = ADP + CoA + H(+)</text>
        <dbReference type="Rhea" id="RHEA:18245"/>
        <dbReference type="ChEBI" id="CHEBI:15378"/>
        <dbReference type="ChEBI" id="CHEBI:30616"/>
        <dbReference type="ChEBI" id="CHEBI:57287"/>
        <dbReference type="ChEBI" id="CHEBI:57328"/>
        <dbReference type="ChEBI" id="CHEBI:456216"/>
        <dbReference type="EC" id="2.7.1.24"/>
    </reaction>
</comment>
<dbReference type="EMBL" id="JACBXQ010000004">
    <property type="protein sequence ID" value="MBG9986753.1"/>
    <property type="molecule type" value="Genomic_DNA"/>
</dbReference>
<comment type="function">
    <text evidence="3">Catalyzes the phosphorylation of the 3'-hydroxyl group of dephosphocoenzyme A to form coenzyme A.</text>
</comment>
<dbReference type="CDD" id="cd02022">
    <property type="entry name" value="DPCK"/>
    <property type="match status" value="1"/>
</dbReference>
<protein>
    <recommendedName>
        <fullName evidence="3 4">Dephospho-CoA kinase</fullName>
        <ecNumber evidence="3 4">2.7.1.24</ecNumber>
    </recommendedName>
    <alternativeName>
        <fullName evidence="3">Dephosphocoenzyme A kinase</fullName>
    </alternativeName>
</protein>
<keyword evidence="3 5" id="KW-0418">Kinase</keyword>
<dbReference type="GO" id="GO:0004140">
    <property type="term" value="F:dephospho-CoA kinase activity"/>
    <property type="evidence" value="ECO:0007669"/>
    <property type="project" value="UniProtKB-EC"/>
</dbReference>
<dbReference type="PANTHER" id="PTHR10695:SF46">
    <property type="entry name" value="BIFUNCTIONAL COENZYME A SYNTHASE-RELATED"/>
    <property type="match status" value="1"/>
</dbReference>
<dbReference type="InterPro" id="IPR001977">
    <property type="entry name" value="Depp_CoAkinase"/>
</dbReference>
<dbReference type="EC" id="2.7.1.24" evidence="3 4"/>
<dbReference type="Proteomes" id="UP000721415">
    <property type="component" value="Unassembled WGS sequence"/>
</dbReference>
<evidence type="ECO:0000256" key="1">
    <source>
        <dbReference type="ARBA" id="ARBA00022741"/>
    </source>
</evidence>
<evidence type="ECO:0000256" key="4">
    <source>
        <dbReference type="NCBIfam" id="TIGR00152"/>
    </source>
</evidence>
<dbReference type="Pfam" id="PF01121">
    <property type="entry name" value="CoaE"/>
    <property type="match status" value="1"/>
</dbReference>
<dbReference type="PANTHER" id="PTHR10695">
    <property type="entry name" value="DEPHOSPHO-COA KINASE-RELATED"/>
    <property type="match status" value="1"/>
</dbReference>
<comment type="pathway">
    <text evidence="3">Cofactor biosynthesis; coenzyme A biosynthesis; CoA from (R)-pantothenate: step 5/5.</text>
</comment>
<gene>
    <name evidence="3" type="primary">coaE</name>
    <name evidence="5" type="ORF">HZY91_07565</name>
</gene>
<organism evidence="5 6">
    <name type="scientific">Facklamia lactis</name>
    <dbReference type="NCBI Taxonomy" id="2749967"/>
    <lineage>
        <taxon>Bacteria</taxon>
        <taxon>Bacillati</taxon>
        <taxon>Bacillota</taxon>
        <taxon>Bacilli</taxon>
        <taxon>Lactobacillales</taxon>
        <taxon>Aerococcaceae</taxon>
        <taxon>Facklamia</taxon>
    </lineage>
</organism>
<dbReference type="HAMAP" id="MF_00376">
    <property type="entry name" value="Dephospho_CoA_kinase"/>
    <property type="match status" value="1"/>
</dbReference>
<reference evidence="5 6" key="1">
    <citation type="submission" date="2020-07" db="EMBL/GenBank/DDBJ databases">
        <title>Facklamia lactis sp. nov., isolated from raw milk.</title>
        <authorList>
            <person name="Doll E.V."/>
            <person name="Huptas C."/>
            <person name="Staib L."/>
            <person name="Wenning M."/>
            <person name="Scherer S."/>
        </authorList>
    </citation>
    <scope>NUCLEOTIDE SEQUENCE [LARGE SCALE GENOMIC DNA]</scope>
    <source>
        <strain evidence="5 6">DSM 111018</strain>
    </source>
</reference>
<feature type="binding site" evidence="3">
    <location>
        <begin position="12"/>
        <end position="17"/>
    </location>
    <ligand>
        <name>ATP</name>
        <dbReference type="ChEBI" id="CHEBI:30616"/>
    </ligand>
</feature>
<evidence type="ECO:0000256" key="3">
    <source>
        <dbReference type="HAMAP-Rule" id="MF_00376"/>
    </source>
</evidence>
<keyword evidence="2 3" id="KW-0067">ATP-binding</keyword>
<comment type="subcellular location">
    <subcellularLocation>
        <location evidence="3">Cytoplasm</location>
    </subcellularLocation>
</comment>